<comment type="caution">
    <text evidence="1">The sequence shown here is derived from an EMBL/GenBank/DDBJ whole genome shotgun (WGS) entry which is preliminary data.</text>
</comment>
<dbReference type="EMBL" id="CM044701">
    <property type="protein sequence ID" value="KAI5681545.1"/>
    <property type="molecule type" value="Genomic_DNA"/>
</dbReference>
<evidence type="ECO:0000313" key="2">
    <source>
        <dbReference type="Proteomes" id="UP001060085"/>
    </source>
</evidence>
<gene>
    <name evidence="1" type="ORF">M9H77_02773</name>
</gene>
<organism evidence="1 2">
    <name type="scientific">Catharanthus roseus</name>
    <name type="common">Madagascar periwinkle</name>
    <name type="synonym">Vinca rosea</name>
    <dbReference type="NCBI Taxonomy" id="4058"/>
    <lineage>
        <taxon>Eukaryota</taxon>
        <taxon>Viridiplantae</taxon>
        <taxon>Streptophyta</taxon>
        <taxon>Embryophyta</taxon>
        <taxon>Tracheophyta</taxon>
        <taxon>Spermatophyta</taxon>
        <taxon>Magnoliopsida</taxon>
        <taxon>eudicotyledons</taxon>
        <taxon>Gunneridae</taxon>
        <taxon>Pentapetalae</taxon>
        <taxon>asterids</taxon>
        <taxon>lamiids</taxon>
        <taxon>Gentianales</taxon>
        <taxon>Apocynaceae</taxon>
        <taxon>Rauvolfioideae</taxon>
        <taxon>Vinceae</taxon>
        <taxon>Catharanthinae</taxon>
        <taxon>Catharanthus</taxon>
    </lineage>
</organism>
<protein>
    <submittedName>
        <fullName evidence="1">Uncharacterized protein</fullName>
    </submittedName>
</protein>
<accession>A0ACC0C9C3</accession>
<proteinExistence type="predicted"/>
<reference evidence="2" key="1">
    <citation type="journal article" date="2023" name="Nat. Plants">
        <title>Single-cell RNA sequencing provides a high-resolution roadmap for understanding the multicellular compartmentation of specialized metabolism.</title>
        <authorList>
            <person name="Sun S."/>
            <person name="Shen X."/>
            <person name="Li Y."/>
            <person name="Li Y."/>
            <person name="Wang S."/>
            <person name="Li R."/>
            <person name="Zhang H."/>
            <person name="Shen G."/>
            <person name="Guo B."/>
            <person name="Wei J."/>
            <person name="Xu J."/>
            <person name="St-Pierre B."/>
            <person name="Chen S."/>
            <person name="Sun C."/>
        </authorList>
    </citation>
    <scope>NUCLEOTIDE SEQUENCE [LARGE SCALE GENOMIC DNA]</scope>
</reference>
<keyword evidence="2" id="KW-1185">Reference proteome</keyword>
<name>A0ACC0C9C3_CATRO</name>
<sequence length="146" mass="16213">MGLYELEKLERELKNNLLSVWASKVARPPGSHLANSPPPTICFGYNPTDQKRQTVSKENFQSPNAIGVEYGYYSNKELYSEARVSTIALSRGAKTTRQLWQEGPRCLVPRAKQQQTQQQQMALGRGRPLVPSSVRTSGPSQAILGP</sequence>
<dbReference type="Proteomes" id="UP001060085">
    <property type="component" value="Linkage Group LG01"/>
</dbReference>
<evidence type="ECO:0000313" key="1">
    <source>
        <dbReference type="EMBL" id="KAI5681545.1"/>
    </source>
</evidence>